<gene>
    <name evidence="3" type="ORF">SAMN02982931_02255</name>
</gene>
<evidence type="ECO:0000313" key="3">
    <source>
        <dbReference type="EMBL" id="SDB29828.1"/>
    </source>
</evidence>
<evidence type="ECO:0000256" key="1">
    <source>
        <dbReference type="ARBA" id="ARBA00006484"/>
    </source>
</evidence>
<organism evidence="3 4">
    <name type="scientific">Bauldia litoralis</name>
    <dbReference type="NCBI Taxonomy" id="665467"/>
    <lineage>
        <taxon>Bacteria</taxon>
        <taxon>Pseudomonadati</taxon>
        <taxon>Pseudomonadota</taxon>
        <taxon>Alphaproteobacteria</taxon>
        <taxon>Hyphomicrobiales</taxon>
        <taxon>Kaistiaceae</taxon>
        <taxon>Bauldia</taxon>
    </lineage>
</organism>
<keyword evidence="4" id="KW-1185">Reference proteome</keyword>
<dbReference type="OrthoDB" id="7946651at2"/>
<dbReference type="Gene3D" id="3.40.50.720">
    <property type="entry name" value="NAD(P)-binding Rossmann-like Domain"/>
    <property type="match status" value="1"/>
</dbReference>
<dbReference type="SUPFAM" id="SSF51735">
    <property type="entry name" value="NAD(P)-binding Rossmann-fold domains"/>
    <property type="match status" value="1"/>
</dbReference>
<keyword evidence="2" id="KW-0560">Oxidoreductase</keyword>
<dbReference type="InterPro" id="IPR036291">
    <property type="entry name" value="NAD(P)-bd_dom_sf"/>
</dbReference>
<dbReference type="EMBL" id="FMXQ01000004">
    <property type="protein sequence ID" value="SDB29828.1"/>
    <property type="molecule type" value="Genomic_DNA"/>
</dbReference>
<dbReference type="PRINTS" id="PR00081">
    <property type="entry name" value="GDHRDH"/>
</dbReference>
<sequence>MKISAEGKTALIVNGQGKVGQAIAAALTASGATVVEATAGGLDLSSQAAATRSAPAVADSPFLLIHVSAGLNSTDRAPDGSAPSELDRFAFAARAFAPQVARIVHVISAAGVVPLRGDAAFSAAQAGLASLTRALAMELAPDVVVNALAVGAVDDADERLVSHSPLKRAATPAEIANAALFLADPANTYTTGHVMTVDGGWSIGYARDF</sequence>
<dbReference type="AlphaFoldDB" id="A0A1G6CAB2"/>
<dbReference type="RefSeq" id="WP_090876527.1">
    <property type="nucleotide sequence ID" value="NZ_FMXQ01000004.1"/>
</dbReference>
<dbReference type="STRING" id="665467.SAMN02982931_02255"/>
<accession>A0A1G6CAB2</accession>
<reference evidence="3 4" key="1">
    <citation type="submission" date="2016-10" db="EMBL/GenBank/DDBJ databases">
        <authorList>
            <person name="de Groot N.N."/>
        </authorList>
    </citation>
    <scope>NUCLEOTIDE SEQUENCE [LARGE SCALE GENOMIC DNA]</scope>
    <source>
        <strain evidence="3 4">ATCC 35022</strain>
    </source>
</reference>
<dbReference type="GO" id="GO:0016616">
    <property type="term" value="F:oxidoreductase activity, acting on the CH-OH group of donors, NAD or NADP as acceptor"/>
    <property type="evidence" value="ECO:0007669"/>
    <property type="project" value="TreeGrafter"/>
</dbReference>
<dbReference type="Pfam" id="PF13561">
    <property type="entry name" value="adh_short_C2"/>
    <property type="match status" value="1"/>
</dbReference>
<dbReference type="Proteomes" id="UP000199071">
    <property type="component" value="Unassembled WGS sequence"/>
</dbReference>
<protein>
    <submittedName>
        <fullName evidence="3">Enoyl-[acyl-carrier-protein] reductase [NADH]</fullName>
    </submittedName>
</protein>
<proteinExistence type="inferred from homology"/>
<dbReference type="PANTHER" id="PTHR42760:SF133">
    <property type="entry name" value="3-OXOACYL-[ACYL-CARRIER-PROTEIN] REDUCTASE"/>
    <property type="match status" value="1"/>
</dbReference>
<name>A0A1G6CAB2_9HYPH</name>
<evidence type="ECO:0000313" key="4">
    <source>
        <dbReference type="Proteomes" id="UP000199071"/>
    </source>
</evidence>
<evidence type="ECO:0000256" key="2">
    <source>
        <dbReference type="ARBA" id="ARBA00023002"/>
    </source>
</evidence>
<dbReference type="PANTHER" id="PTHR42760">
    <property type="entry name" value="SHORT-CHAIN DEHYDROGENASES/REDUCTASES FAMILY MEMBER"/>
    <property type="match status" value="1"/>
</dbReference>
<dbReference type="CDD" id="cd05233">
    <property type="entry name" value="SDR_c"/>
    <property type="match status" value="1"/>
</dbReference>
<comment type="similarity">
    <text evidence="1">Belongs to the short-chain dehydrogenases/reductases (SDR) family.</text>
</comment>
<dbReference type="InterPro" id="IPR002347">
    <property type="entry name" value="SDR_fam"/>
</dbReference>